<dbReference type="KEGG" id="fil:BN1229_v1_2855"/>
<dbReference type="RefSeq" id="WP_046480450.1">
    <property type="nucleotide sequence ID" value="NZ_LN829118.1"/>
</dbReference>
<name>A0A0D6JIU4_9HYPH</name>
<evidence type="ECO:0000313" key="3">
    <source>
        <dbReference type="Proteomes" id="UP000033187"/>
    </source>
</evidence>
<proteinExistence type="predicted"/>
<evidence type="ECO:0000259" key="1">
    <source>
        <dbReference type="Pfam" id="PF13640"/>
    </source>
</evidence>
<protein>
    <submittedName>
        <fullName evidence="2">NikM protein</fullName>
    </submittedName>
</protein>
<reference evidence="3" key="1">
    <citation type="submission" date="2015-02" db="EMBL/GenBank/DDBJ databases">
        <authorList>
            <person name="Chooi Y.-H."/>
        </authorList>
    </citation>
    <scope>NUCLEOTIDE SEQUENCE [LARGE SCALE GENOMIC DNA]</scope>
    <source>
        <strain evidence="3">strain Y</strain>
    </source>
</reference>
<keyword evidence="3" id="KW-1185">Reference proteome</keyword>
<dbReference type="AlphaFoldDB" id="A0A0D6JIU4"/>
<dbReference type="KEGG" id="fiy:BN1229_v1_3060"/>
<dbReference type="Proteomes" id="UP000033187">
    <property type="component" value="Chromosome 1"/>
</dbReference>
<dbReference type="InterPro" id="IPR044862">
    <property type="entry name" value="Pro_4_hyd_alph_FE2OG_OXY"/>
</dbReference>
<organism evidence="2 3">
    <name type="scientific">Candidatus Filomicrobium marinum</name>
    <dbReference type="NCBI Taxonomy" id="1608628"/>
    <lineage>
        <taxon>Bacteria</taxon>
        <taxon>Pseudomonadati</taxon>
        <taxon>Pseudomonadota</taxon>
        <taxon>Alphaproteobacteria</taxon>
        <taxon>Hyphomicrobiales</taxon>
        <taxon>Hyphomicrobiaceae</taxon>
        <taxon>Filomicrobium</taxon>
    </lineage>
</organism>
<dbReference type="EMBL" id="LN829119">
    <property type="protein sequence ID" value="CPR21463.1"/>
    <property type="molecule type" value="Genomic_DNA"/>
</dbReference>
<accession>A0A0D6JIU4</accession>
<gene>
    <name evidence="2" type="ORF">YBN1229_v1_3060</name>
</gene>
<dbReference type="Gene3D" id="2.60.120.620">
    <property type="entry name" value="q2cbj1_9rhob like domain"/>
    <property type="match status" value="1"/>
</dbReference>
<sequence>MAHLNLNALRDASLETEPYLHTIVPGFLSPDSIRQITETYPNIEKGGSYPIESLESNMTIKEVIEELDGPDFQRAIEEKFAVELEGRPKMYSLRGYTRAKDGRIHTDSKDKIITVLLYLNENWNQDGGRLRILRNGTDVDDYVAEVPPDNGTLLVFKRSDNSWHGHHPFEGQRRSLQMNWMTSEGSKGWHKIRHSLSAAVKKMTAAS</sequence>
<evidence type="ECO:0000313" key="2">
    <source>
        <dbReference type="EMBL" id="CPR21463.1"/>
    </source>
</evidence>
<dbReference type="Pfam" id="PF13640">
    <property type="entry name" value="2OG-FeII_Oxy_3"/>
    <property type="match status" value="1"/>
</dbReference>
<feature type="domain" description="Prolyl 4-hydroxylase alpha subunit Fe(2+) 2OG dioxygenase" evidence="1">
    <location>
        <begin position="103"/>
        <end position="180"/>
    </location>
</feature>